<dbReference type="EC" id="3.1.11.5" evidence="1"/>
<dbReference type="Gene3D" id="3.40.50.300">
    <property type="entry name" value="P-loop containing nucleotide triphosphate hydrolases"/>
    <property type="match status" value="1"/>
</dbReference>
<reference evidence="1 2" key="1">
    <citation type="submission" date="2013-12" db="EMBL/GenBank/DDBJ databases">
        <title>Comparative genomics of relapsing fever spirochetes.</title>
        <authorList>
            <person name="Schwan T.G."/>
            <person name="Raffel S.J."/>
            <person name="Porcella S.F."/>
        </authorList>
    </citation>
    <scope>NUCLEOTIDE SEQUENCE [LARGE SCALE GENOMIC DNA]</scope>
    <source>
        <strain evidence="1 2">CR2A</strain>
    </source>
</reference>
<comment type="caution">
    <text evidence="1">The sequence shown here is derived from an EMBL/GenBank/DDBJ whole genome shotgun (WGS) entry which is preliminary data.</text>
</comment>
<dbReference type="GO" id="GO:0008854">
    <property type="term" value="F:exodeoxyribonuclease V activity"/>
    <property type="evidence" value="ECO:0007669"/>
    <property type="project" value="UniProtKB-EC"/>
</dbReference>
<name>W6TJ28_9SPIR</name>
<dbReference type="EMBL" id="AZIT01000001">
    <property type="protein sequence ID" value="ETZ18800.1"/>
    <property type="molecule type" value="Genomic_DNA"/>
</dbReference>
<dbReference type="SUPFAM" id="SSF52540">
    <property type="entry name" value="P-loop containing nucleoside triphosphate hydrolases"/>
    <property type="match status" value="1"/>
</dbReference>
<protein>
    <submittedName>
        <fullName evidence="1">Exodeoxyribonuclease V alpha chain</fullName>
        <ecNumber evidence="1">3.1.11.5</ecNumber>
    </submittedName>
</protein>
<dbReference type="PATRIC" id="fig|1432657.3.peg.761"/>
<proteinExistence type="predicted"/>
<evidence type="ECO:0000313" key="1">
    <source>
        <dbReference type="EMBL" id="ETZ18800.1"/>
    </source>
</evidence>
<dbReference type="InterPro" id="IPR027417">
    <property type="entry name" value="P-loop_NTPase"/>
</dbReference>
<evidence type="ECO:0000313" key="2">
    <source>
        <dbReference type="Proteomes" id="UP000019148"/>
    </source>
</evidence>
<gene>
    <name evidence="1" type="ORF">BDCR2A_00773</name>
</gene>
<dbReference type="Proteomes" id="UP000019148">
    <property type="component" value="Unassembled WGS sequence"/>
</dbReference>
<keyword evidence="1" id="KW-0378">Hydrolase</keyword>
<dbReference type="AlphaFoldDB" id="W6TJ28"/>
<dbReference type="Pfam" id="PF13245">
    <property type="entry name" value="AAA_19"/>
    <property type="match status" value="1"/>
</dbReference>
<organism evidence="1 2">
    <name type="scientific">Borrelia duttonii CR2A</name>
    <dbReference type="NCBI Taxonomy" id="1432657"/>
    <lineage>
        <taxon>Bacteria</taxon>
        <taxon>Pseudomonadati</taxon>
        <taxon>Spirochaetota</taxon>
        <taxon>Spirochaetia</taxon>
        <taxon>Spirochaetales</taxon>
        <taxon>Borreliaceae</taxon>
        <taxon>Borrelia</taxon>
    </lineage>
</organism>
<sequence>MSFINKDDKYDENNPLEFEIIIIDEASMIDANTFLRLLKALKTNTKIIITGDKNQLPSIAGGNVYSSLTKIKNK</sequence>
<accession>W6TJ28</accession>